<name>A0A6M3L3C0_9ZZZZ</name>
<protein>
    <submittedName>
        <fullName evidence="1">Uncharacterized protein</fullName>
    </submittedName>
</protein>
<organism evidence="1">
    <name type="scientific">viral metagenome</name>
    <dbReference type="NCBI Taxonomy" id="1070528"/>
    <lineage>
        <taxon>unclassified sequences</taxon>
        <taxon>metagenomes</taxon>
        <taxon>organismal metagenomes</taxon>
    </lineage>
</organism>
<accession>A0A6M3L3C0</accession>
<gene>
    <name evidence="1" type="ORF">MM415B02689_0003</name>
</gene>
<dbReference type="AlphaFoldDB" id="A0A6M3L3C0"/>
<evidence type="ECO:0000313" key="1">
    <source>
        <dbReference type="EMBL" id="QJA88769.1"/>
    </source>
</evidence>
<proteinExistence type="predicted"/>
<reference evidence="1" key="1">
    <citation type="submission" date="2020-03" db="EMBL/GenBank/DDBJ databases">
        <title>The deep terrestrial virosphere.</title>
        <authorList>
            <person name="Holmfeldt K."/>
            <person name="Nilsson E."/>
            <person name="Simone D."/>
            <person name="Lopez-Fernandez M."/>
            <person name="Wu X."/>
            <person name="de Brujin I."/>
            <person name="Lundin D."/>
            <person name="Andersson A."/>
            <person name="Bertilsson S."/>
            <person name="Dopson M."/>
        </authorList>
    </citation>
    <scope>NUCLEOTIDE SEQUENCE</scope>
    <source>
        <strain evidence="1">MM415B02689</strain>
    </source>
</reference>
<dbReference type="EMBL" id="MT142803">
    <property type="protein sequence ID" value="QJA88769.1"/>
    <property type="molecule type" value="Genomic_DNA"/>
</dbReference>
<sequence length="247" mass="26060">MKRMFSFLIIALITLTFIAPVFAAGTFNAYWVRVEDEIGNPVTSGTVTVYDAATVTTSTIYSDALGASAISSAAITIDTTSGIARWWGTASSYDIIADIDTQQVKLASVDTRDHRVVVPKTLENRKTVEFTLPGTLAATTTNYDMPVYIADEDMELVTCQVRYATATSSDGTIMLKKGASGTAVSGGTNMLTSYIALTGAAATNYSGTLHGTLANIRLTAGDAIGFIVSGTTTDCAGFLGQVELKKR</sequence>